<dbReference type="EMBL" id="MCAQ01000025">
    <property type="protein sequence ID" value="RKF34244.1"/>
    <property type="molecule type" value="Genomic_DNA"/>
</dbReference>
<evidence type="ECO:0000256" key="1">
    <source>
        <dbReference type="ARBA" id="ARBA00008007"/>
    </source>
</evidence>
<dbReference type="Gene3D" id="3.40.50.2020">
    <property type="match status" value="1"/>
</dbReference>
<dbReference type="SUPFAM" id="SSF53271">
    <property type="entry name" value="PRTase-like"/>
    <property type="match status" value="1"/>
</dbReference>
<dbReference type="AlphaFoldDB" id="A0A420FMV2"/>
<gene>
    <name evidence="3" type="ORF">BCY89_11490</name>
</gene>
<accession>A0A420FMV2</accession>
<dbReference type="PANTHER" id="PTHR47505">
    <property type="entry name" value="DNA UTILIZATION PROTEIN YHGH"/>
    <property type="match status" value="1"/>
</dbReference>
<dbReference type="InterPro" id="IPR051910">
    <property type="entry name" value="ComF/GntX_DNA_util-trans"/>
</dbReference>
<evidence type="ECO:0000259" key="2">
    <source>
        <dbReference type="Pfam" id="PF00156"/>
    </source>
</evidence>
<reference evidence="3 4" key="1">
    <citation type="submission" date="2016-07" db="EMBL/GenBank/DDBJ databases">
        <title>Genome analysis of Sphingobacterium siyangense T12B17.</title>
        <authorList>
            <person name="Xu D."/>
            <person name="Su Y."/>
            <person name="Zheng S."/>
        </authorList>
    </citation>
    <scope>NUCLEOTIDE SEQUENCE [LARGE SCALE GENOMIC DNA]</scope>
    <source>
        <strain evidence="3 4">T12B17</strain>
    </source>
</reference>
<proteinExistence type="inferred from homology"/>
<protein>
    <recommendedName>
        <fullName evidence="2">Phosphoribosyltransferase domain-containing protein</fullName>
    </recommendedName>
</protein>
<feature type="domain" description="Phosphoribosyltransferase" evidence="2">
    <location>
        <begin position="139"/>
        <end position="231"/>
    </location>
</feature>
<keyword evidence="4" id="KW-1185">Reference proteome</keyword>
<organism evidence="3 4">
    <name type="scientific">Sphingobacterium siyangense</name>
    <dbReference type="NCBI Taxonomy" id="459529"/>
    <lineage>
        <taxon>Bacteria</taxon>
        <taxon>Pseudomonadati</taxon>
        <taxon>Bacteroidota</taxon>
        <taxon>Sphingobacteriia</taxon>
        <taxon>Sphingobacteriales</taxon>
        <taxon>Sphingobacteriaceae</taxon>
        <taxon>Sphingobacterium</taxon>
    </lineage>
</organism>
<comment type="caution">
    <text evidence="3">The sequence shown here is derived from an EMBL/GenBank/DDBJ whole genome shotgun (WGS) entry which is preliminary data.</text>
</comment>
<dbReference type="Pfam" id="PF00156">
    <property type="entry name" value="Pribosyltran"/>
    <property type="match status" value="1"/>
</dbReference>
<name>A0A420FMV2_9SPHI</name>
<evidence type="ECO:0000313" key="4">
    <source>
        <dbReference type="Proteomes" id="UP000286402"/>
    </source>
</evidence>
<dbReference type="RefSeq" id="WP_120335191.1">
    <property type="nucleotide sequence ID" value="NZ_MCAQ01000025.1"/>
</dbReference>
<dbReference type="CDD" id="cd06223">
    <property type="entry name" value="PRTases_typeI"/>
    <property type="match status" value="1"/>
</dbReference>
<dbReference type="InterPro" id="IPR029057">
    <property type="entry name" value="PRTase-like"/>
</dbReference>
<dbReference type="Proteomes" id="UP000286402">
    <property type="component" value="Unassembled WGS sequence"/>
</dbReference>
<sequence length="232" mass="26286">MKSELNKLFSDFVSIFFPRECGCCGCVLKYQEKFICVACDFHLPYTNFHEYSDNDTARQLWGKAPVEEACSFLLMQKDSRVEHLIYQIKYNNQPFLAEYFGYLYGLKLIEANAYQNIDCIVPVPLHKSKLRKRGYNQSTYFGRGLSRAMEIPLREDILVRKKATISQTGKGRLDRYENVNDIFDCQATGLPANVHILLVDDVLTTGATIVSAALALLDAADCRVSIATLARA</sequence>
<dbReference type="InterPro" id="IPR000836">
    <property type="entry name" value="PRTase_dom"/>
</dbReference>
<evidence type="ECO:0000313" key="3">
    <source>
        <dbReference type="EMBL" id="RKF34244.1"/>
    </source>
</evidence>
<dbReference type="PANTHER" id="PTHR47505:SF1">
    <property type="entry name" value="DNA UTILIZATION PROTEIN YHGH"/>
    <property type="match status" value="1"/>
</dbReference>
<comment type="similarity">
    <text evidence="1">Belongs to the ComF/GntX family.</text>
</comment>